<sequence>MNKTPHPVDVRVGHNLRQLRLARSLTQEKLAERTGITFQQIQKYEKGTNRISASRLLEFAEIMKVDIKRFYDGIDTPVECGAVLSRENQRLLAAFERIKDPKQRGTVIKTVEMIAA</sequence>
<dbReference type="InterPro" id="IPR001387">
    <property type="entry name" value="Cro/C1-type_HTH"/>
</dbReference>
<evidence type="ECO:0000256" key="1">
    <source>
        <dbReference type="ARBA" id="ARBA00023125"/>
    </source>
</evidence>
<comment type="caution">
    <text evidence="3">The sequence shown here is derived from an EMBL/GenBank/DDBJ whole genome shotgun (WGS) entry which is preliminary data.</text>
</comment>
<dbReference type="RefSeq" id="WP_271089627.1">
    <property type="nucleotide sequence ID" value="NZ_JAPJZH010000006.1"/>
</dbReference>
<dbReference type="SMART" id="SM00530">
    <property type="entry name" value="HTH_XRE"/>
    <property type="match status" value="1"/>
</dbReference>
<protein>
    <submittedName>
        <fullName evidence="3">Helix-turn-helix transcriptional regulator</fullName>
    </submittedName>
</protein>
<dbReference type="PANTHER" id="PTHR46797:SF1">
    <property type="entry name" value="METHYLPHOSPHONATE SYNTHASE"/>
    <property type="match status" value="1"/>
</dbReference>
<dbReference type="InterPro" id="IPR010982">
    <property type="entry name" value="Lambda_DNA-bd_dom_sf"/>
</dbReference>
<feature type="domain" description="HTH cro/C1-type" evidence="2">
    <location>
        <begin position="16"/>
        <end position="70"/>
    </location>
</feature>
<evidence type="ECO:0000259" key="2">
    <source>
        <dbReference type="PROSITE" id="PS50943"/>
    </source>
</evidence>
<dbReference type="Proteomes" id="UP001148313">
    <property type="component" value="Unassembled WGS sequence"/>
</dbReference>
<dbReference type="Pfam" id="PF01381">
    <property type="entry name" value="HTH_3"/>
    <property type="match status" value="1"/>
</dbReference>
<keyword evidence="1" id="KW-0238">DNA-binding</keyword>
<reference evidence="3" key="1">
    <citation type="submission" date="2022-11" db="EMBL/GenBank/DDBJ databases">
        <title>Hoeflea poritis sp. nov., isolated from scleractinian coral Porites lutea.</title>
        <authorList>
            <person name="Zhang G."/>
            <person name="Wei Q."/>
            <person name="Cai L."/>
        </authorList>
    </citation>
    <scope>NUCLEOTIDE SEQUENCE</scope>
    <source>
        <strain evidence="3">E7-10</strain>
    </source>
</reference>
<dbReference type="Gene3D" id="1.10.260.40">
    <property type="entry name" value="lambda repressor-like DNA-binding domains"/>
    <property type="match status" value="1"/>
</dbReference>
<gene>
    <name evidence="3" type="ORF">OOZ53_11210</name>
</gene>
<proteinExistence type="predicted"/>
<dbReference type="InterPro" id="IPR050807">
    <property type="entry name" value="TransReg_Diox_bact_type"/>
</dbReference>
<name>A0ABT4VMN0_9HYPH</name>
<dbReference type="PANTHER" id="PTHR46797">
    <property type="entry name" value="HTH-TYPE TRANSCRIPTIONAL REGULATOR"/>
    <property type="match status" value="1"/>
</dbReference>
<dbReference type="CDD" id="cd00093">
    <property type="entry name" value="HTH_XRE"/>
    <property type="match status" value="1"/>
</dbReference>
<dbReference type="SUPFAM" id="SSF47413">
    <property type="entry name" value="lambda repressor-like DNA-binding domains"/>
    <property type="match status" value="1"/>
</dbReference>
<organism evidence="3 4">
    <name type="scientific">Hoeflea poritis</name>
    <dbReference type="NCBI Taxonomy" id="2993659"/>
    <lineage>
        <taxon>Bacteria</taxon>
        <taxon>Pseudomonadati</taxon>
        <taxon>Pseudomonadota</taxon>
        <taxon>Alphaproteobacteria</taxon>
        <taxon>Hyphomicrobiales</taxon>
        <taxon>Rhizobiaceae</taxon>
        <taxon>Hoeflea</taxon>
    </lineage>
</organism>
<evidence type="ECO:0000313" key="3">
    <source>
        <dbReference type="EMBL" id="MDA4845920.1"/>
    </source>
</evidence>
<accession>A0ABT4VMN0</accession>
<dbReference type="PROSITE" id="PS50943">
    <property type="entry name" value="HTH_CROC1"/>
    <property type="match status" value="1"/>
</dbReference>
<evidence type="ECO:0000313" key="4">
    <source>
        <dbReference type="Proteomes" id="UP001148313"/>
    </source>
</evidence>
<dbReference type="EMBL" id="JAPJZH010000006">
    <property type="protein sequence ID" value="MDA4845920.1"/>
    <property type="molecule type" value="Genomic_DNA"/>
</dbReference>
<keyword evidence="4" id="KW-1185">Reference proteome</keyword>